<keyword evidence="4" id="KW-1185">Reference proteome</keyword>
<feature type="compositionally biased region" description="Polar residues" evidence="2">
    <location>
        <begin position="256"/>
        <end position="267"/>
    </location>
</feature>
<sequence>MTTVTEYGNSDMVALVLQKPFITATADEITKVWRDLCAQVVYNYNDNCSTDIPPFAVFSFNAKGKPTARFTKTFVRNNNIRCETDEHMVPSAIRQVCYTDFSTASRHDAKTLLQFVFQELGDAIRVRAQRVNLQLPGLGNLVFDRRTRCYKFNMHPSLPHREPTYRHPWPEPKDSSETMDVTMATTRPYDATAKAAAQGPFSRTMTPRANNVLTNGRPGSMGSLGNVLNHESTVRPVNKQQKPFSLNTPFRVDSLPPSQRQSRQGSRPGTPRVDENTLLMLMSNRNDMGMSVRSFGATDRPASTVSKGVHEETMMQEPALGVTLDNTGMLPPAMSDSVPEVSQKPLSRSATQLVASEVKTPLSVSGTRPLGVTAEELFRTRAEEFTRDFCKTFKPPVRSHLEYGPVYERILHDELDKARDAYINSRVHGTPSTASVTRPFRGLICFSCAAKKEMEAKRKANAERIAREKKEFTEQALRQAEEARREEEARKRAAYERDRSHYEYNKDQADRLYDAYKRWRRAGHNLSEGSIQPMPVLFDNDPELERKRREAAEQSMQDFIRDFTAKQQAKESEKKRSRLEDIEYAKALQEEEALRREFDKASEEAKKRLQKELLDRQLAEYNLPEFANARIPDYYDMGSALPPEDIEAILARKRREAEDVRDTALRDATAKRMRDKLQRAKEEADDMAAYLKDLEDAANERRCRAEHERAVREQMLKDMEAQIAEKNRRKLQEKLDAMRPPSRECFRSEEDEPTCPCDCCGKRVKVSQLLAL</sequence>
<feature type="region of interest" description="Disordered" evidence="2">
    <location>
        <begin position="237"/>
        <end position="275"/>
    </location>
</feature>
<protein>
    <submittedName>
        <fullName evidence="3">Uncharacterized protein</fullName>
    </submittedName>
</protein>
<keyword evidence="1" id="KW-0175">Coiled coil</keyword>
<reference evidence="3 4" key="1">
    <citation type="journal article" date="2007" name="Science">
        <title>Genomic minimalism in the early diverging intestinal parasite Giardia lamblia.</title>
        <authorList>
            <person name="Morrison H.G."/>
            <person name="McArthur A.G."/>
            <person name="Gillin F.D."/>
            <person name="Aley S.B."/>
            <person name="Adam R.D."/>
            <person name="Olsen G.J."/>
            <person name="Best A.A."/>
            <person name="Cande W.Z."/>
            <person name="Chen F."/>
            <person name="Cipriano M.J."/>
            <person name="Davids B.J."/>
            <person name="Dawson S.C."/>
            <person name="Elmendorf H.G."/>
            <person name="Hehl A.B."/>
            <person name="Holder M.E."/>
            <person name="Huse S.M."/>
            <person name="Kim U.U."/>
            <person name="Lasek-Nesselquist E."/>
            <person name="Manning G."/>
            <person name="Nigam A."/>
            <person name="Nixon J.E."/>
            <person name="Palm D."/>
            <person name="Passamaneck N.E."/>
            <person name="Prabhu A."/>
            <person name="Reich C.I."/>
            <person name="Reiner D.S."/>
            <person name="Samuelson J."/>
            <person name="Svard S.G."/>
            <person name="Sogin M.L."/>
        </authorList>
    </citation>
    <scope>NUCLEOTIDE SEQUENCE [LARGE SCALE GENOMIC DNA]</scope>
    <source>
        <strain evidence="3 4">WB C6</strain>
    </source>
</reference>
<comment type="caution">
    <text evidence="3">The sequence shown here is derived from an EMBL/GenBank/DDBJ whole genome shotgun (WGS) entry which is preliminary data.</text>
</comment>
<gene>
    <name evidence="3" type="ORF">GL50803_0016648</name>
</gene>
<dbReference type="OMA" id="NNIRCET"/>
<name>A8BE31_GIAIC</name>
<dbReference type="Proteomes" id="UP000001548">
    <property type="component" value="Unassembled WGS sequence"/>
</dbReference>
<feature type="coiled-coil region" evidence="1">
    <location>
        <begin position="451"/>
        <end position="498"/>
    </location>
</feature>
<dbReference type="KEGG" id="gla:GL50803_0016648"/>
<accession>A8BE31</accession>
<dbReference type="EMBL" id="AACB03000001">
    <property type="protein sequence ID" value="KAE8305848.1"/>
    <property type="molecule type" value="Genomic_DNA"/>
</dbReference>
<evidence type="ECO:0000256" key="1">
    <source>
        <dbReference type="SAM" id="Coils"/>
    </source>
</evidence>
<dbReference type="AlphaFoldDB" id="A8BE31"/>
<feature type="region of interest" description="Disordered" evidence="2">
    <location>
        <begin position="731"/>
        <end position="754"/>
    </location>
</feature>
<evidence type="ECO:0000256" key="2">
    <source>
        <dbReference type="SAM" id="MobiDB-lite"/>
    </source>
</evidence>
<feature type="compositionally biased region" description="Basic and acidic residues" evidence="2">
    <location>
        <begin position="731"/>
        <end position="748"/>
    </location>
</feature>
<dbReference type="HOGENOM" id="CLU_362265_0_0_1"/>
<evidence type="ECO:0000313" key="3">
    <source>
        <dbReference type="EMBL" id="KAE8305848.1"/>
    </source>
</evidence>
<dbReference type="GeneID" id="5700478"/>
<evidence type="ECO:0000313" key="4">
    <source>
        <dbReference type="Proteomes" id="UP000001548"/>
    </source>
</evidence>
<proteinExistence type="predicted"/>
<dbReference type="RefSeq" id="XP_001707576.1">
    <property type="nucleotide sequence ID" value="XM_001707524.1"/>
</dbReference>
<feature type="compositionally biased region" description="Polar residues" evidence="2">
    <location>
        <begin position="238"/>
        <end position="248"/>
    </location>
</feature>
<organism evidence="3 4">
    <name type="scientific">Giardia intestinalis (strain ATCC 50803 / WB clone C6)</name>
    <name type="common">Giardia lamblia</name>
    <dbReference type="NCBI Taxonomy" id="184922"/>
    <lineage>
        <taxon>Eukaryota</taxon>
        <taxon>Metamonada</taxon>
        <taxon>Diplomonadida</taxon>
        <taxon>Hexamitidae</taxon>
        <taxon>Giardiinae</taxon>
        <taxon>Giardia</taxon>
    </lineage>
</organism>
<dbReference type="VEuPathDB" id="GiardiaDB:GL50803_16648"/>